<dbReference type="Proteomes" id="UP000318141">
    <property type="component" value="Unassembled WGS sequence"/>
</dbReference>
<dbReference type="GO" id="GO:0008410">
    <property type="term" value="F:CoA-transferase activity"/>
    <property type="evidence" value="ECO:0007669"/>
    <property type="project" value="TreeGrafter"/>
</dbReference>
<comment type="caution">
    <text evidence="2">The sequence shown here is derived from an EMBL/GenBank/DDBJ whole genome shotgun (WGS) entry which is preliminary data.</text>
</comment>
<dbReference type="InterPro" id="IPR050483">
    <property type="entry name" value="CoA-transferase_III_domain"/>
</dbReference>
<name>A0A562BQH0_9BURK</name>
<dbReference type="InterPro" id="IPR003673">
    <property type="entry name" value="CoA-Trfase_fam_III"/>
</dbReference>
<accession>A0A562BQH0</accession>
<dbReference type="EMBL" id="VLJN01000009">
    <property type="protein sequence ID" value="TWG87447.1"/>
    <property type="molecule type" value="Genomic_DNA"/>
</dbReference>
<dbReference type="InterPro" id="IPR044855">
    <property type="entry name" value="CoA-Trfase_III_dom3_sf"/>
</dbReference>
<dbReference type="PANTHER" id="PTHR48207:SF3">
    <property type="entry name" value="SUCCINATE--HYDROXYMETHYLGLUTARATE COA-TRANSFERASE"/>
    <property type="match status" value="1"/>
</dbReference>
<dbReference type="Gene3D" id="3.40.50.10540">
    <property type="entry name" value="Crotonobetainyl-coa:carnitine coa-transferase, domain 1"/>
    <property type="match status" value="1"/>
</dbReference>
<evidence type="ECO:0000313" key="2">
    <source>
        <dbReference type="EMBL" id="TWG87447.1"/>
    </source>
</evidence>
<dbReference type="SUPFAM" id="SSF89796">
    <property type="entry name" value="CoA-transferase family III (CaiB/BaiF)"/>
    <property type="match status" value="1"/>
</dbReference>
<dbReference type="AlphaFoldDB" id="A0A562BQH0"/>
<gene>
    <name evidence="2" type="ORF">L602_001700000390</name>
</gene>
<dbReference type="InterPro" id="IPR023606">
    <property type="entry name" value="CoA-Trfase_III_dom_1_sf"/>
</dbReference>
<sequence length="388" mass="40942">MSHPQPLAGYTVVELGHSVAAPYTGFILASMGAELIKVENPRGGDAARGWGPPFHEGAGPHFTAFNRDKQSVAVDLQDPQQRDALRRMIIDSADVVICNMRAGAAEALGVGPIGLRNENPALIYCEIGAFGHEGPMAAKPGYDPLMQAYGGMMSITGESPDRPPIRVGVSIIDMGSGMWGAIGVMGALIERRRTGVGTHIRTSLFETALAWTATPICRQQMSGKPQLPQGSGAAGIVPYQAFKTTDGWVVVGAGNDGLFAKLAKAMGREELATDERFRTNAARVRNQQELIPIIEAFAARHDSVQLSAVLDAAGVPNAPVQTIEQVVKDAQTQALGMIQQGPDGAFPTVGLPITFDGERPPYRLGAPALGQHTAELLPQIAAVASRDA</sequence>
<keyword evidence="3" id="KW-1185">Reference proteome</keyword>
<protein>
    <submittedName>
        <fullName evidence="2">Crotonobetainyl-CoA:carnitine CoA-transferase CaiB-like acyl-CoA transferase</fullName>
    </submittedName>
</protein>
<proteinExistence type="predicted"/>
<evidence type="ECO:0000313" key="3">
    <source>
        <dbReference type="Proteomes" id="UP000318141"/>
    </source>
</evidence>
<reference evidence="2 3" key="1">
    <citation type="submission" date="2019-07" db="EMBL/GenBank/DDBJ databases">
        <title>Genome sequencing of lignin-degrading bacterial isolates.</title>
        <authorList>
            <person name="Gladden J."/>
        </authorList>
    </citation>
    <scope>NUCLEOTIDE SEQUENCE [LARGE SCALE GENOMIC DNA]</scope>
    <source>
        <strain evidence="2 3">J11</strain>
    </source>
</reference>
<evidence type="ECO:0000256" key="1">
    <source>
        <dbReference type="ARBA" id="ARBA00022679"/>
    </source>
</evidence>
<organism evidence="2 3">
    <name type="scientific">Cupriavidus gilardii J11</name>
    <dbReference type="NCBI Taxonomy" id="936133"/>
    <lineage>
        <taxon>Bacteria</taxon>
        <taxon>Pseudomonadati</taxon>
        <taxon>Pseudomonadota</taxon>
        <taxon>Betaproteobacteria</taxon>
        <taxon>Burkholderiales</taxon>
        <taxon>Burkholderiaceae</taxon>
        <taxon>Cupriavidus</taxon>
    </lineage>
</organism>
<dbReference type="Pfam" id="PF02515">
    <property type="entry name" value="CoA_transf_3"/>
    <property type="match status" value="1"/>
</dbReference>
<dbReference type="OrthoDB" id="5294844at2"/>
<keyword evidence="1 2" id="KW-0808">Transferase</keyword>
<dbReference type="Gene3D" id="3.30.1540.10">
    <property type="entry name" value="formyl-coa transferase, domain 3"/>
    <property type="match status" value="1"/>
</dbReference>
<dbReference type="PANTHER" id="PTHR48207">
    <property type="entry name" value="SUCCINATE--HYDROXYMETHYLGLUTARATE COA-TRANSFERASE"/>
    <property type="match status" value="1"/>
</dbReference>